<comment type="caution">
    <text evidence="2">The sequence shown here is derived from an EMBL/GenBank/DDBJ whole genome shotgun (WGS) entry which is preliminary data.</text>
</comment>
<organism evidence="2 3">
    <name type="scientific">Paractinoplanes rishiriensis</name>
    <dbReference type="NCBI Taxonomy" id="1050105"/>
    <lineage>
        <taxon>Bacteria</taxon>
        <taxon>Bacillati</taxon>
        <taxon>Actinomycetota</taxon>
        <taxon>Actinomycetes</taxon>
        <taxon>Micromonosporales</taxon>
        <taxon>Micromonosporaceae</taxon>
        <taxon>Paractinoplanes</taxon>
    </lineage>
</organism>
<gene>
    <name evidence="2" type="ORF">Ari01nite_98530</name>
</gene>
<feature type="compositionally biased region" description="Polar residues" evidence="1">
    <location>
        <begin position="87"/>
        <end position="98"/>
    </location>
</feature>
<dbReference type="AlphaFoldDB" id="A0A919K9B1"/>
<evidence type="ECO:0000313" key="2">
    <source>
        <dbReference type="EMBL" id="GIF02389.1"/>
    </source>
</evidence>
<evidence type="ECO:0000256" key="1">
    <source>
        <dbReference type="SAM" id="MobiDB-lite"/>
    </source>
</evidence>
<evidence type="ECO:0000313" key="3">
    <source>
        <dbReference type="Proteomes" id="UP000636960"/>
    </source>
</evidence>
<proteinExistence type="predicted"/>
<dbReference type="EMBL" id="BOMV01000134">
    <property type="protein sequence ID" value="GIF02389.1"/>
    <property type="molecule type" value="Genomic_DNA"/>
</dbReference>
<protein>
    <submittedName>
        <fullName evidence="2">Uncharacterized protein</fullName>
    </submittedName>
</protein>
<dbReference type="Proteomes" id="UP000636960">
    <property type="component" value="Unassembled WGS sequence"/>
</dbReference>
<feature type="region of interest" description="Disordered" evidence="1">
    <location>
        <begin position="74"/>
        <end position="98"/>
    </location>
</feature>
<sequence length="98" mass="10926">MCTLVIRAWPVEMSTVRVVLFPLSSSGVMVMVYESMLSLKVVMPHPPTRRVAFRKGCPYPAPTVQLKIANVSRAARPQTNQHHENGTYVQTGVSHRPP</sequence>
<keyword evidence="3" id="KW-1185">Reference proteome</keyword>
<accession>A0A919K9B1</accession>
<name>A0A919K9B1_9ACTN</name>
<reference evidence="2" key="1">
    <citation type="submission" date="2021-01" db="EMBL/GenBank/DDBJ databases">
        <title>Whole genome shotgun sequence of Actinoplanes rishiriensis NBRC 108556.</title>
        <authorList>
            <person name="Komaki H."/>
            <person name="Tamura T."/>
        </authorList>
    </citation>
    <scope>NUCLEOTIDE SEQUENCE</scope>
    <source>
        <strain evidence="2">NBRC 108556</strain>
    </source>
</reference>